<dbReference type="GO" id="GO:0016020">
    <property type="term" value="C:membrane"/>
    <property type="evidence" value="ECO:0007669"/>
    <property type="project" value="UniProtKB-SubCell"/>
</dbReference>
<keyword evidence="3 5" id="KW-1133">Transmembrane helix</keyword>
<reference evidence="7 8" key="1">
    <citation type="submission" date="2015-01" db="EMBL/GenBank/DDBJ databases">
        <title>Genome Sequence of Magnetospirillum magnetotacticum Strain MS-1.</title>
        <authorList>
            <person name="Marinov G.K."/>
            <person name="Smalley M.D."/>
            <person name="DeSalvo G."/>
        </authorList>
    </citation>
    <scope>NUCLEOTIDE SEQUENCE [LARGE SCALE GENOMIC DNA]</scope>
    <source>
        <strain evidence="7 8">MS-1</strain>
    </source>
</reference>
<sequence>MEMFFDHAYAIAMALHTLAAVVWVGGMFFAHLILRPVLAERQAPERLAVWREVFPRFFFWVWISILVLLVTGYSTLLLGFKAGFTGGPSHVDIMQLIGLVMMALYFQLFFGPWQGFKRAFAAEDYPKAAEYQIRIRHIVTVNLILGMISIVVGVAGSLLGA</sequence>
<dbReference type="OrthoDB" id="8419862at2"/>
<dbReference type="EMBL" id="JXSL01000020">
    <property type="protein sequence ID" value="KIL99937.1"/>
    <property type="molecule type" value="Genomic_DNA"/>
</dbReference>
<evidence type="ECO:0000259" key="6">
    <source>
        <dbReference type="Pfam" id="PF13664"/>
    </source>
</evidence>
<evidence type="ECO:0000256" key="1">
    <source>
        <dbReference type="ARBA" id="ARBA00004370"/>
    </source>
</evidence>
<evidence type="ECO:0000256" key="2">
    <source>
        <dbReference type="ARBA" id="ARBA00022692"/>
    </source>
</evidence>
<feature type="transmembrane region" description="Helical" evidence="5">
    <location>
        <begin position="93"/>
        <end position="116"/>
    </location>
</feature>
<keyword evidence="8" id="KW-1185">Reference proteome</keyword>
<organism evidence="7 8">
    <name type="scientific">Paramagnetospirillum magnetotacticum MS-1</name>
    <dbReference type="NCBI Taxonomy" id="272627"/>
    <lineage>
        <taxon>Bacteria</taxon>
        <taxon>Pseudomonadati</taxon>
        <taxon>Pseudomonadota</taxon>
        <taxon>Alphaproteobacteria</taxon>
        <taxon>Rhodospirillales</taxon>
        <taxon>Magnetospirillaceae</taxon>
        <taxon>Paramagnetospirillum</taxon>
    </lineage>
</organism>
<dbReference type="Pfam" id="PF13664">
    <property type="entry name" value="DUF4149"/>
    <property type="match status" value="1"/>
</dbReference>
<proteinExistence type="predicted"/>
<feature type="domain" description="TMEM205-like" evidence="6">
    <location>
        <begin position="18"/>
        <end position="113"/>
    </location>
</feature>
<comment type="caution">
    <text evidence="7">The sequence shown here is derived from an EMBL/GenBank/DDBJ whole genome shotgun (WGS) entry which is preliminary data.</text>
</comment>
<protein>
    <submittedName>
        <fullName evidence="7">Phosphoribosylcarboxyaminoimidazole (NCAIR) mutase</fullName>
    </submittedName>
</protein>
<feature type="transmembrane region" description="Helical" evidence="5">
    <location>
        <begin position="54"/>
        <end position="73"/>
    </location>
</feature>
<dbReference type="InterPro" id="IPR025423">
    <property type="entry name" value="TMEM205-like"/>
</dbReference>
<evidence type="ECO:0000313" key="7">
    <source>
        <dbReference type="EMBL" id="KIL99937.1"/>
    </source>
</evidence>
<evidence type="ECO:0000256" key="3">
    <source>
        <dbReference type="ARBA" id="ARBA00022989"/>
    </source>
</evidence>
<accession>A0A0C2UEK7</accession>
<name>A0A0C2UEK7_PARME</name>
<evidence type="ECO:0000256" key="4">
    <source>
        <dbReference type="ARBA" id="ARBA00023136"/>
    </source>
</evidence>
<dbReference type="STRING" id="272627.CCC_02726"/>
<keyword evidence="4 5" id="KW-0472">Membrane</keyword>
<feature type="transmembrane region" description="Helical" evidence="5">
    <location>
        <begin position="137"/>
        <end position="159"/>
    </location>
</feature>
<dbReference type="AlphaFoldDB" id="A0A0C2UEK7"/>
<dbReference type="Proteomes" id="UP000031971">
    <property type="component" value="Unassembled WGS sequence"/>
</dbReference>
<gene>
    <name evidence="7" type="ORF">CCC_02726</name>
</gene>
<feature type="transmembrane region" description="Helical" evidence="5">
    <location>
        <begin position="12"/>
        <end position="34"/>
    </location>
</feature>
<keyword evidence="2 5" id="KW-0812">Transmembrane</keyword>
<evidence type="ECO:0000313" key="8">
    <source>
        <dbReference type="Proteomes" id="UP000031971"/>
    </source>
</evidence>
<comment type="subcellular location">
    <subcellularLocation>
        <location evidence="1">Membrane</location>
    </subcellularLocation>
</comment>
<evidence type="ECO:0000256" key="5">
    <source>
        <dbReference type="SAM" id="Phobius"/>
    </source>
</evidence>